<protein>
    <submittedName>
        <fullName evidence="2">ATP-binding protein</fullName>
    </submittedName>
</protein>
<dbReference type="PANTHER" id="PTHR42895">
    <property type="entry name" value="IRON-SULFUR CLUSTER-BINDING PROTEIN-RELATED"/>
    <property type="match status" value="1"/>
</dbReference>
<dbReference type="RefSeq" id="WP_406768294.1">
    <property type="nucleotide sequence ID" value="NZ_JBJHZZ010000001.1"/>
</dbReference>
<name>A0ABW8SZK9_9CLOT</name>
<keyword evidence="2" id="KW-0547">Nucleotide-binding</keyword>
<dbReference type="GO" id="GO:0005524">
    <property type="term" value="F:ATP binding"/>
    <property type="evidence" value="ECO:0007669"/>
    <property type="project" value="UniProtKB-KW"/>
</dbReference>
<evidence type="ECO:0000313" key="2">
    <source>
        <dbReference type="EMBL" id="MFL0245838.1"/>
    </source>
</evidence>
<dbReference type="PROSITE" id="PS51379">
    <property type="entry name" value="4FE4S_FER_2"/>
    <property type="match status" value="2"/>
</dbReference>
<keyword evidence="2" id="KW-0067">ATP-binding</keyword>
<feature type="domain" description="4Fe-4S ferredoxin-type" evidence="1">
    <location>
        <begin position="35"/>
        <end position="64"/>
    </location>
</feature>
<reference evidence="2 3" key="1">
    <citation type="submission" date="2024-11" db="EMBL/GenBank/DDBJ databases">
        <authorList>
            <person name="Heng Y.C."/>
            <person name="Lim A.C.H."/>
            <person name="Lee J.K.Y."/>
            <person name="Kittelmann S."/>
        </authorList>
    </citation>
    <scope>NUCLEOTIDE SEQUENCE [LARGE SCALE GENOMIC DNA]</scope>
    <source>
        <strain evidence="2 3">WILCCON 0185</strain>
    </source>
</reference>
<feature type="domain" description="4Fe-4S ferredoxin-type" evidence="1">
    <location>
        <begin position="5"/>
        <end position="34"/>
    </location>
</feature>
<gene>
    <name evidence="2" type="ORF">ACJDUG_02460</name>
</gene>
<comment type="caution">
    <text evidence="2">The sequence shown here is derived from an EMBL/GenBank/DDBJ whole genome shotgun (WGS) entry which is preliminary data.</text>
</comment>
<dbReference type="Gene3D" id="3.30.70.20">
    <property type="match status" value="1"/>
</dbReference>
<dbReference type="Proteomes" id="UP001623591">
    <property type="component" value="Unassembled WGS sequence"/>
</dbReference>
<dbReference type="SUPFAM" id="SSF54862">
    <property type="entry name" value="4Fe-4S ferredoxins"/>
    <property type="match status" value="1"/>
</dbReference>
<evidence type="ECO:0000313" key="3">
    <source>
        <dbReference type="Proteomes" id="UP001623591"/>
    </source>
</evidence>
<accession>A0ABW8SZK9</accession>
<dbReference type="EMBL" id="JBJHZZ010000001">
    <property type="protein sequence ID" value="MFL0245838.1"/>
    <property type="molecule type" value="Genomic_DNA"/>
</dbReference>
<proteinExistence type="predicted"/>
<evidence type="ECO:0000259" key="1">
    <source>
        <dbReference type="PROSITE" id="PS51379"/>
    </source>
</evidence>
<keyword evidence="3" id="KW-1185">Reference proteome</keyword>
<organism evidence="2 3">
    <name type="scientific">Candidatus Clostridium stratigraminis</name>
    <dbReference type="NCBI Taxonomy" id="3381661"/>
    <lineage>
        <taxon>Bacteria</taxon>
        <taxon>Bacillati</taxon>
        <taxon>Bacillota</taxon>
        <taxon>Clostridia</taxon>
        <taxon>Eubacteriales</taxon>
        <taxon>Clostridiaceae</taxon>
        <taxon>Clostridium</taxon>
    </lineage>
</organism>
<sequence length="263" mass="28791">MAIRKIVSIDENKCNGCGLCIPNCAEGALAIIDGKAKLMKEIYCDGLGACLGHCPQDAITIIEREADDFNEEAVEEMLKAQGKTLNNSHQDVSSGCPGSAVRQFGHAEPHSHEGGCPGSRMRMIQRKEVVEDDMVKLTSKLRQWPVQLQLVPASAPYLKHADLLVTADCVPFAYANYHNDFLKDKAVVVGCPKLDDSMYYAKKLQDIISLNDLESITVLRMEVPCCSGIAQATKIGRDNSGINIPIKVVTISIEGEVLRKEYI</sequence>
<dbReference type="PANTHER" id="PTHR42895:SF1">
    <property type="entry name" value="IRON-SULFUR CLUSTER PROTEIN"/>
    <property type="match status" value="1"/>
</dbReference>
<dbReference type="InterPro" id="IPR052911">
    <property type="entry name" value="Corrinoid_activation_enz"/>
</dbReference>
<dbReference type="InterPro" id="IPR017896">
    <property type="entry name" value="4Fe4S_Fe-S-bd"/>
</dbReference>
<dbReference type="Pfam" id="PF12837">
    <property type="entry name" value="Fer4_6"/>
    <property type="match status" value="1"/>
</dbReference>